<dbReference type="OrthoDB" id="7510084at2"/>
<dbReference type="EMBL" id="QXFM01000002">
    <property type="protein sequence ID" value="RIV93469.1"/>
    <property type="molecule type" value="Genomic_DNA"/>
</dbReference>
<dbReference type="Proteomes" id="UP000265366">
    <property type="component" value="Unassembled WGS sequence"/>
</dbReference>
<evidence type="ECO:0000313" key="1">
    <source>
        <dbReference type="EMBL" id="RIV93469.1"/>
    </source>
</evidence>
<accession>A0A3A1PHZ2</accession>
<organism evidence="1 2">
    <name type="scientific">Aurantiacibacter xanthus</name>
    <dbReference type="NCBI Taxonomy" id="1784712"/>
    <lineage>
        <taxon>Bacteria</taxon>
        <taxon>Pseudomonadati</taxon>
        <taxon>Pseudomonadota</taxon>
        <taxon>Alphaproteobacteria</taxon>
        <taxon>Sphingomonadales</taxon>
        <taxon>Erythrobacteraceae</taxon>
        <taxon>Aurantiacibacter</taxon>
    </lineage>
</organism>
<keyword evidence="2" id="KW-1185">Reference proteome</keyword>
<reference evidence="1 2" key="1">
    <citation type="submission" date="2018-08" db="EMBL/GenBank/DDBJ databases">
        <title>Erythrobacter zhengii sp.nov., a bacterium isolated from deep-sea sediment.</title>
        <authorList>
            <person name="Fang C."/>
            <person name="Wu Y.-H."/>
            <person name="Sun C."/>
            <person name="Wang H."/>
            <person name="Cheng H."/>
            <person name="Meng F.-X."/>
            <person name="Wang C.-S."/>
            <person name="Xu X.-W."/>
        </authorList>
    </citation>
    <scope>NUCLEOTIDE SEQUENCE [LARGE SCALE GENOMIC DNA]</scope>
    <source>
        <strain evidence="1 2">CCTCC AB 2015396</strain>
    </source>
</reference>
<name>A0A3A1PHZ2_9SPHN</name>
<dbReference type="AlphaFoldDB" id="A0A3A1PHZ2"/>
<protein>
    <submittedName>
        <fullName evidence="1">Uncharacterized protein</fullName>
    </submittedName>
</protein>
<proteinExistence type="predicted"/>
<sequence>MRLQREAANDNRLRNTEADAAIRRALELFGRHGLGAAQVAHQAAERAAMHGDAEGFASWHEVCANLDRRLAHDLARFAPQTVAPA</sequence>
<gene>
    <name evidence="1" type="ORF">D2V17_00415</name>
</gene>
<comment type="caution">
    <text evidence="1">The sequence shown here is derived from an EMBL/GenBank/DDBJ whole genome shotgun (WGS) entry which is preliminary data.</text>
</comment>
<evidence type="ECO:0000313" key="2">
    <source>
        <dbReference type="Proteomes" id="UP000265366"/>
    </source>
</evidence>